<sequence length="83" mass="9620">MIFAIIVVGIVLLPMFIFSGIYAILSYSIPTIGSLIAVYYAIRVVVQYINNRADRDNNRSNPKMNYNGTFYYDNEDDWRNGER</sequence>
<accession>A0A6N3FG35</accession>
<keyword evidence="1" id="KW-0472">Membrane</keyword>
<feature type="transmembrane region" description="Helical" evidence="1">
    <location>
        <begin position="5"/>
        <end position="25"/>
    </location>
</feature>
<dbReference type="RefSeq" id="WP_156736967.1">
    <property type="nucleotide sequence ID" value="NZ_CACRTU010000024.1"/>
</dbReference>
<evidence type="ECO:0000313" key="2">
    <source>
        <dbReference type="EMBL" id="VYU51074.1"/>
    </source>
</evidence>
<protein>
    <submittedName>
        <fullName evidence="2">Uncharacterized protein</fullName>
    </submittedName>
</protein>
<reference evidence="2" key="1">
    <citation type="submission" date="2019-11" db="EMBL/GenBank/DDBJ databases">
        <authorList>
            <person name="Feng L."/>
        </authorList>
    </citation>
    <scope>NUCLEOTIDE SEQUENCE</scope>
    <source>
        <strain evidence="2">CButyricumLFYP62</strain>
    </source>
</reference>
<evidence type="ECO:0000256" key="1">
    <source>
        <dbReference type="SAM" id="Phobius"/>
    </source>
</evidence>
<proteinExistence type="predicted"/>
<keyword evidence="1" id="KW-1133">Transmembrane helix</keyword>
<keyword evidence="1" id="KW-0812">Transmembrane</keyword>
<dbReference type="AlphaFoldDB" id="A0A6N3FG35"/>
<organism evidence="2">
    <name type="scientific">Clostridium butyricum</name>
    <dbReference type="NCBI Taxonomy" id="1492"/>
    <lineage>
        <taxon>Bacteria</taxon>
        <taxon>Bacillati</taxon>
        <taxon>Bacillota</taxon>
        <taxon>Clostridia</taxon>
        <taxon>Eubacteriales</taxon>
        <taxon>Clostridiaceae</taxon>
        <taxon>Clostridium</taxon>
    </lineage>
</organism>
<feature type="transmembrane region" description="Helical" evidence="1">
    <location>
        <begin position="31"/>
        <end position="49"/>
    </location>
</feature>
<gene>
    <name evidence="2" type="ORF">CBLFYP62_02568</name>
</gene>
<dbReference type="EMBL" id="CACRTU010000024">
    <property type="protein sequence ID" value="VYU51074.1"/>
    <property type="molecule type" value="Genomic_DNA"/>
</dbReference>
<name>A0A6N3FG35_CLOBU</name>